<organism evidence="4 5">
    <name type="scientific">Paenibacillus foliorum</name>
    <dbReference type="NCBI Taxonomy" id="2654974"/>
    <lineage>
        <taxon>Bacteria</taxon>
        <taxon>Bacillati</taxon>
        <taxon>Bacillota</taxon>
        <taxon>Bacilli</taxon>
        <taxon>Bacillales</taxon>
        <taxon>Paenibacillaceae</taxon>
        <taxon>Paenibacillus</taxon>
    </lineage>
</organism>
<dbReference type="PANTHER" id="PTHR46401:SF2">
    <property type="entry name" value="GLYCOSYLTRANSFERASE WBBK-RELATED"/>
    <property type="match status" value="1"/>
</dbReference>
<evidence type="ECO:0000259" key="2">
    <source>
        <dbReference type="Pfam" id="PF00534"/>
    </source>
</evidence>
<dbReference type="Gene3D" id="3.40.50.2000">
    <property type="entry name" value="Glycogen Phosphorylase B"/>
    <property type="match status" value="2"/>
</dbReference>
<evidence type="ECO:0000313" key="5">
    <source>
        <dbReference type="Proteomes" id="UP000641588"/>
    </source>
</evidence>
<protein>
    <submittedName>
        <fullName evidence="4">Glycosyltransferase</fullName>
    </submittedName>
</protein>
<comment type="caution">
    <text evidence="4">The sequence shown here is derived from an EMBL/GenBank/DDBJ whole genome shotgun (WGS) entry which is preliminary data.</text>
</comment>
<name>A0A972K6P2_9BACL</name>
<dbReference type="Proteomes" id="UP000641588">
    <property type="component" value="Unassembled WGS sequence"/>
</dbReference>
<gene>
    <name evidence="4" type="ORF">GC093_34775</name>
</gene>
<dbReference type="GO" id="GO:0009103">
    <property type="term" value="P:lipopolysaccharide biosynthetic process"/>
    <property type="evidence" value="ECO:0007669"/>
    <property type="project" value="TreeGrafter"/>
</dbReference>
<dbReference type="PANTHER" id="PTHR46401">
    <property type="entry name" value="GLYCOSYLTRANSFERASE WBBK-RELATED"/>
    <property type="match status" value="1"/>
</dbReference>
<evidence type="ECO:0000256" key="1">
    <source>
        <dbReference type="ARBA" id="ARBA00022679"/>
    </source>
</evidence>
<sequence>MRFGVDMMYAQDDCAFHGIGNYSFGHMTHLAQLPDVELFMFQPDFRNMTRERYVNQLSQFISMNNLDFFHFPNPMMVSFPDVFWSGELPNVRLTALVHDIIPWVYRSLYLPTAEARLFYKKQLTMLQQMHHVFTNSEYTRQDLVRIGFPPKKITNISGGCDNSFFPLDHVDLGGFSHAFDIHAPYVLAFTPGDFRKNGERLISAFVRAVREREEPWQIVFANDTPNEALCQRLRNLAEEGGIPGGRICFTGRISKSQVLRLYNGAKAVAMPTLYEGFGLPVLEAMQCGTPVLTSTETCMSEVGGDAAVFVDAYDINSITEGLNKVLFDDSLRRELKARGLDRAEQFQWNKVAERTHHVCQQIMETGGGAIGLFELKPTNGKEEDIPVEVYFAEPRPAESIPAGTPTATNGGVVSTEPHPNRDLPPINAELPTIKDTKRKRKKILLKKRSKQSRKKRKLVLKRTGRKTIKARYKKKKKGLTARRSRKFVMKRTGRKTLKVRDKKKKKTGTARKTNKFILKLVKKRRTSLTKR</sequence>
<dbReference type="SUPFAM" id="SSF53756">
    <property type="entry name" value="UDP-Glycosyltransferase/glycogen phosphorylase"/>
    <property type="match status" value="1"/>
</dbReference>
<dbReference type="AlphaFoldDB" id="A0A972K6P2"/>
<feature type="domain" description="Glycosyltransferase subfamily 4-like N-terminal" evidence="3">
    <location>
        <begin position="52"/>
        <end position="161"/>
    </location>
</feature>
<evidence type="ECO:0000313" key="4">
    <source>
        <dbReference type="EMBL" id="NOU98347.1"/>
    </source>
</evidence>
<keyword evidence="5" id="KW-1185">Reference proteome</keyword>
<dbReference type="RefSeq" id="WP_171656602.1">
    <property type="nucleotide sequence ID" value="NZ_WHOD01000133.1"/>
</dbReference>
<reference evidence="4" key="1">
    <citation type="submission" date="2019-10" db="EMBL/GenBank/DDBJ databases">
        <title>Description of Paenibacillus glebae sp. nov.</title>
        <authorList>
            <person name="Carlier A."/>
            <person name="Qi S."/>
        </authorList>
    </citation>
    <scope>NUCLEOTIDE SEQUENCE</scope>
    <source>
        <strain evidence="4">LMG 31456</strain>
    </source>
</reference>
<dbReference type="Pfam" id="PF13439">
    <property type="entry name" value="Glyco_transf_4"/>
    <property type="match status" value="1"/>
</dbReference>
<dbReference type="InterPro" id="IPR028098">
    <property type="entry name" value="Glyco_trans_4-like_N"/>
</dbReference>
<proteinExistence type="predicted"/>
<dbReference type="EMBL" id="WHOD01000133">
    <property type="protein sequence ID" value="NOU98347.1"/>
    <property type="molecule type" value="Genomic_DNA"/>
</dbReference>
<feature type="domain" description="Glycosyl transferase family 1" evidence="2">
    <location>
        <begin position="194"/>
        <end position="339"/>
    </location>
</feature>
<dbReference type="CDD" id="cd03809">
    <property type="entry name" value="GT4_MtfB-like"/>
    <property type="match status" value="1"/>
</dbReference>
<keyword evidence="1" id="KW-0808">Transferase</keyword>
<dbReference type="GO" id="GO:0016757">
    <property type="term" value="F:glycosyltransferase activity"/>
    <property type="evidence" value="ECO:0007669"/>
    <property type="project" value="InterPro"/>
</dbReference>
<accession>A0A972K6P2</accession>
<dbReference type="Pfam" id="PF00534">
    <property type="entry name" value="Glycos_transf_1"/>
    <property type="match status" value="1"/>
</dbReference>
<dbReference type="InterPro" id="IPR001296">
    <property type="entry name" value="Glyco_trans_1"/>
</dbReference>
<evidence type="ECO:0000259" key="3">
    <source>
        <dbReference type="Pfam" id="PF13439"/>
    </source>
</evidence>